<dbReference type="PANTHER" id="PTHR23061:SF12">
    <property type="entry name" value="DNA POLYMERASE ALPHA SUBUNIT B"/>
    <property type="match status" value="1"/>
</dbReference>
<evidence type="ECO:0000313" key="9">
    <source>
        <dbReference type="Proteomes" id="UP000054524"/>
    </source>
</evidence>
<organism evidence="8 9">
    <name type="scientific">Nematocida ausubeli (strain ATCC PRA-371 / ERTm2)</name>
    <name type="common">Nematode killer fungus</name>
    <dbReference type="NCBI Taxonomy" id="1913371"/>
    <lineage>
        <taxon>Eukaryota</taxon>
        <taxon>Fungi</taxon>
        <taxon>Fungi incertae sedis</taxon>
        <taxon>Microsporidia</taxon>
        <taxon>Nematocida</taxon>
    </lineage>
</organism>
<evidence type="ECO:0000259" key="6">
    <source>
        <dbReference type="Pfam" id="PF04042"/>
    </source>
</evidence>
<dbReference type="InterPro" id="IPR016722">
    <property type="entry name" value="DNA_pol_alpha_bsu"/>
</dbReference>
<sequence>MDRAEEISRRLVHSGRAGVETTLQVQSALISKNKFLPDLGHNFYAYLRRRIEMMCDSQEYAINALECVHKQTYCGMVMQAQNAYYLLGVQPDHSTVLMQLDMSELPEYTIYPGQIIEVSGTNIIGDEIVADSVLYNRIFQNLEIAPKEGKFTLTVIDEKRVQSAQPLASEGIDEYAHILDIVRGSQSDLVVIFGDLSCEARKVCKEIATAKRTRILCVPYIDGIESSMAYPTEYTSKAAGYNMPASENQEWMPNLYDVSSCFFAELQNPSMVCFNGVLLALTTLDVLLGISRKEVSRNRGERMDDILVHSVYQSTFLPFIPQDVPVDYSVFNAFLWAYSPDMYIFPTCLSARPDNICSTHVIPACTGSMELHVECTADERVTVRVARDS</sequence>
<accession>A0A086J120</accession>
<comment type="subcellular location">
    <subcellularLocation>
        <location evidence="1">Nucleus</location>
    </subcellularLocation>
</comment>
<gene>
    <name evidence="8" type="ORF">NESG_01826</name>
</gene>
<name>A0A086J120_NEMA1</name>
<reference evidence="8 9" key="1">
    <citation type="journal article" date="2014" name="Genome Announc.">
        <title>Genome Sequence of the Microsporidian Species Nematocida sp1 Strain ERTm6 (ATCC PRA-372).</title>
        <authorList>
            <person name="Bakowski M.A."/>
            <person name="Priest M."/>
            <person name="Young S."/>
            <person name="Cuomo C.A."/>
            <person name="Troemel E.R."/>
        </authorList>
    </citation>
    <scope>NUCLEOTIDE SEQUENCE [LARGE SCALE GENOMIC DNA]</scope>
    <source>
        <strain evidence="8 9">ERTm6</strain>
    </source>
</reference>
<dbReference type="GO" id="GO:0005658">
    <property type="term" value="C:alpha DNA polymerase:primase complex"/>
    <property type="evidence" value="ECO:0007669"/>
    <property type="project" value="TreeGrafter"/>
</dbReference>
<evidence type="ECO:0000256" key="2">
    <source>
        <dbReference type="ARBA" id="ARBA00007299"/>
    </source>
</evidence>
<evidence type="ECO:0000256" key="1">
    <source>
        <dbReference type="ARBA" id="ARBA00004123"/>
    </source>
</evidence>
<protein>
    <recommendedName>
        <fullName evidence="3">DNA polymerase alpha subunit B</fullName>
    </recommendedName>
</protein>
<keyword evidence="5" id="KW-0539">Nucleus</keyword>
<dbReference type="GO" id="GO:0003677">
    <property type="term" value="F:DNA binding"/>
    <property type="evidence" value="ECO:0007669"/>
    <property type="project" value="InterPro"/>
</dbReference>
<evidence type="ECO:0000256" key="4">
    <source>
        <dbReference type="ARBA" id="ARBA00022705"/>
    </source>
</evidence>
<dbReference type="AlphaFoldDB" id="A0A086J120"/>
<feature type="domain" description="DNA polymerase alpha subunit B OB" evidence="7">
    <location>
        <begin position="95"/>
        <end position="134"/>
    </location>
</feature>
<dbReference type="Proteomes" id="UP000054524">
    <property type="component" value="Unassembled WGS sequence"/>
</dbReference>
<evidence type="ECO:0000313" key="8">
    <source>
        <dbReference type="EMBL" id="KFG25838.1"/>
    </source>
</evidence>
<evidence type="ECO:0000256" key="3">
    <source>
        <dbReference type="ARBA" id="ARBA00018596"/>
    </source>
</evidence>
<keyword evidence="9" id="KW-1185">Reference proteome</keyword>
<proteinExistence type="inferred from homology"/>
<evidence type="ECO:0000256" key="5">
    <source>
        <dbReference type="ARBA" id="ARBA00023242"/>
    </source>
</evidence>
<dbReference type="PANTHER" id="PTHR23061">
    <property type="entry name" value="DNA POLYMERASE 2 ALPHA 70 KDA SUBUNIT"/>
    <property type="match status" value="1"/>
</dbReference>
<dbReference type="HOGENOM" id="CLU_717828_0_0_1"/>
<comment type="caution">
    <text evidence="8">The sequence shown here is derived from an EMBL/GenBank/DDBJ whole genome shotgun (WGS) entry which is preliminary data.</text>
</comment>
<evidence type="ECO:0000259" key="7">
    <source>
        <dbReference type="Pfam" id="PF22062"/>
    </source>
</evidence>
<dbReference type="GO" id="GO:0006270">
    <property type="term" value="P:DNA replication initiation"/>
    <property type="evidence" value="ECO:0007669"/>
    <property type="project" value="TreeGrafter"/>
</dbReference>
<dbReference type="EMBL" id="AKIJ01000004">
    <property type="protein sequence ID" value="KFG25838.1"/>
    <property type="molecule type" value="Genomic_DNA"/>
</dbReference>
<keyword evidence="4" id="KW-0235">DNA replication</keyword>
<dbReference type="InterPro" id="IPR054300">
    <property type="entry name" value="OB_DPOA2"/>
</dbReference>
<dbReference type="InterPro" id="IPR007185">
    <property type="entry name" value="DNA_pol_a/d/e_bsu"/>
</dbReference>
<dbReference type="RefSeq" id="XP_052904393.1">
    <property type="nucleotide sequence ID" value="XM_053049443.1"/>
</dbReference>
<dbReference type="Pfam" id="PF22062">
    <property type="entry name" value="OB_DPOA2"/>
    <property type="match status" value="1"/>
</dbReference>
<feature type="domain" description="DNA polymerase alpha/delta/epsilon subunit B" evidence="6">
    <location>
        <begin position="263"/>
        <end position="347"/>
    </location>
</feature>
<dbReference type="OrthoDB" id="336885at2759"/>
<comment type="similarity">
    <text evidence="2">Belongs to the DNA polymerase alpha subunit B family.</text>
</comment>
<dbReference type="Pfam" id="PF04042">
    <property type="entry name" value="DNA_pol_E_B"/>
    <property type="match status" value="1"/>
</dbReference>
<dbReference type="GeneID" id="77676799"/>